<sequence length="420" mass="46219">MNTSSVTSCDVVVVGAGIAGLTVALELKRRGLNVVVLDKGAPGYEQSSRNWGWVRSISQDPHEIELSLDSRAQWQEWARQADFGYRQCGLISLARNTEEMNNLLAWKRSVGSFADDIETLGPQAIRQHLPQSQGKWTGALYSSHDGVAEPDRTMAFLMDLAQREQIVIEANVAVKAIDVAGGKVQGVITETGRIAAPQVVVATGIWSRWLCEGIGIALPQLRVIASVMRTAPVADGPEPVVASSSFSVRRRMDGGYTVAQRNSSISYITPDTFRFLKLFFPAFLKQHRLLSVRLGAPFVEHLYLDRQFGAGKPNPFEIFRRCDPTPDRRTLLRTMARLRDDMPVFRQARIMDMWAGVIDVTPDSRPIISDVATCPGLYLSTGYSAHGFGLAPGAGRLAADIVTDTAGWRERAKAFALSRF</sequence>
<dbReference type="InterPro" id="IPR036188">
    <property type="entry name" value="FAD/NAD-bd_sf"/>
</dbReference>
<dbReference type="GO" id="GO:0008718">
    <property type="term" value="F:D-amino-acid dehydrogenase activity"/>
    <property type="evidence" value="ECO:0007669"/>
    <property type="project" value="TreeGrafter"/>
</dbReference>
<dbReference type="EMBL" id="NKUF01000038">
    <property type="protein sequence ID" value="PYD62345.1"/>
    <property type="molecule type" value="Genomic_DNA"/>
</dbReference>
<dbReference type="Gene3D" id="3.50.50.60">
    <property type="entry name" value="FAD/NAD(P)-binding domain"/>
    <property type="match status" value="3"/>
</dbReference>
<dbReference type="EMBL" id="JANGSQ010000108">
    <property type="protein sequence ID" value="MCW4591700.1"/>
    <property type="molecule type" value="Genomic_DNA"/>
</dbReference>
<comment type="similarity">
    <text evidence="1">Belongs to the DadA oxidoreductase family.</text>
</comment>
<proteinExistence type="inferred from homology"/>
<evidence type="ECO:0000259" key="3">
    <source>
        <dbReference type="Pfam" id="PF01266"/>
    </source>
</evidence>
<evidence type="ECO:0000256" key="2">
    <source>
        <dbReference type="ARBA" id="ARBA00023002"/>
    </source>
</evidence>
<dbReference type="GO" id="GO:0005737">
    <property type="term" value="C:cytoplasm"/>
    <property type="evidence" value="ECO:0007669"/>
    <property type="project" value="TreeGrafter"/>
</dbReference>
<keyword evidence="2" id="KW-0560">Oxidoreductase</keyword>
<dbReference type="Proteomes" id="UP001526337">
    <property type="component" value="Unassembled WGS sequence"/>
</dbReference>
<reference evidence="4 7" key="2">
    <citation type="submission" date="2022-07" db="EMBL/GenBank/DDBJ databases">
        <title>Genome stability of Gluconacetobacter entanii AV429.</title>
        <authorList>
            <person name="Trcek J."/>
            <person name="Cepec E."/>
        </authorList>
    </citation>
    <scope>NUCLEOTIDE SEQUENCE [LARGE SCALE GENOMIC DNA]</scope>
    <source>
        <strain evidence="4 7">AV429_2022</strain>
    </source>
</reference>
<evidence type="ECO:0000313" key="6">
    <source>
        <dbReference type="Proteomes" id="UP000248301"/>
    </source>
</evidence>
<dbReference type="PANTHER" id="PTHR13847:SF280">
    <property type="entry name" value="D-AMINO ACID DEHYDROGENASE"/>
    <property type="match status" value="1"/>
</dbReference>
<evidence type="ECO:0000256" key="1">
    <source>
        <dbReference type="ARBA" id="ARBA00009410"/>
    </source>
</evidence>
<dbReference type="InterPro" id="IPR006076">
    <property type="entry name" value="FAD-dep_OxRdtase"/>
</dbReference>
<comment type="caution">
    <text evidence="5">The sequence shown here is derived from an EMBL/GenBank/DDBJ whole genome shotgun (WGS) entry which is preliminary data.</text>
</comment>
<dbReference type="Proteomes" id="UP000248301">
    <property type="component" value="Unassembled WGS sequence"/>
</dbReference>
<dbReference type="OrthoDB" id="9787190at2"/>
<name>A0A318PTH3_9PROT</name>
<accession>A0A318PTH3</accession>
<dbReference type="GO" id="GO:0055130">
    <property type="term" value="P:D-alanine catabolic process"/>
    <property type="evidence" value="ECO:0007669"/>
    <property type="project" value="TreeGrafter"/>
</dbReference>
<dbReference type="Pfam" id="PF01266">
    <property type="entry name" value="DAO"/>
    <property type="match status" value="1"/>
</dbReference>
<dbReference type="PANTHER" id="PTHR13847">
    <property type="entry name" value="SARCOSINE DEHYDROGENASE-RELATED"/>
    <property type="match status" value="1"/>
</dbReference>
<evidence type="ECO:0000313" key="5">
    <source>
        <dbReference type="EMBL" id="PYD62345.1"/>
    </source>
</evidence>
<feature type="domain" description="FAD dependent oxidoreductase" evidence="3">
    <location>
        <begin position="10"/>
        <end position="400"/>
    </location>
</feature>
<protein>
    <submittedName>
        <fullName evidence="4">FAD-binding oxidoreductase</fullName>
    </submittedName>
    <submittedName>
        <fullName evidence="5">FAD-dependent oxidoreductase</fullName>
    </submittedName>
</protein>
<evidence type="ECO:0000313" key="4">
    <source>
        <dbReference type="EMBL" id="MCW4591700.1"/>
    </source>
</evidence>
<dbReference type="AlphaFoldDB" id="A0A318PTH3"/>
<dbReference type="RefSeq" id="WP_110914352.1">
    <property type="nucleotide sequence ID" value="NZ_JABJWD010000076.1"/>
</dbReference>
<gene>
    <name evidence="5" type="ORF">CFR72_13000</name>
    <name evidence="4" type="ORF">NO263_14030</name>
</gene>
<dbReference type="SUPFAM" id="SSF51905">
    <property type="entry name" value="FAD/NAD(P)-binding domain"/>
    <property type="match status" value="1"/>
</dbReference>
<reference evidence="5 6" key="1">
    <citation type="submission" date="2017-07" db="EMBL/GenBank/DDBJ databases">
        <title>A draft genome sequence of Gluconacetobacter entanii LTH 4560.</title>
        <authorList>
            <person name="Skraban J."/>
            <person name="Cleenwerck I."/>
            <person name="Vandamme P."/>
            <person name="Trcek J."/>
        </authorList>
    </citation>
    <scope>NUCLEOTIDE SEQUENCE [LARGE SCALE GENOMIC DNA]</scope>
    <source>
        <strain evidence="5 6">LTH 4560</strain>
    </source>
</reference>
<dbReference type="GO" id="GO:0005886">
    <property type="term" value="C:plasma membrane"/>
    <property type="evidence" value="ECO:0007669"/>
    <property type="project" value="TreeGrafter"/>
</dbReference>
<organism evidence="5 6">
    <name type="scientific">Gluconacetobacter entanii</name>
    <dbReference type="NCBI Taxonomy" id="108528"/>
    <lineage>
        <taxon>Bacteria</taxon>
        <taxon>Pseudomonadati</taxon>
        <taxon>Pseudomonadota</taxon>
        <taxon>Alphaproteobacteria</taxon>
        <taxon>Acetobacterales</taxon>
        <taxon>Acetobacteraceae</taxon>
        <taxon>Gluconacetobacter</taxon>
    </lineage>
</organism>
<evidence type="ECO:0000313" key="7">
    <source>
        <dbReference type="Proteomes" id="UP001526337"/>
    </source>
</evidence>
<keyword evidence="7" id="KW-1185">Reference proteome</keyword>